<evidence type="ECO:0000256" key="11">
    <source>
        <dbReference type="ARBA" id="ARBA00023163"/>
    </source>
</evidence>
<dbReference type="PROSITE" id="PS51674">
    <property type="entry name" value="4FE4S_WBL"/>
    <property type="match status" value="1"/>
</dbReference>
<protein>
    <submittedName>
        <fullName evidence="14">WhiB family transcriptional regulator</fullName>
    </submittedName>
</protein>
<feature type="region of interest" description="Disordered" evidence="12">
    <location>
        <begin position="51"/>
        <end position="72"/>
    </location>
</feature>
<dbReference type="PANTHER" id="PTHR38839">
    <property type="entry name" value="TRANSCRIPTIONAL REGULATOR WHID-RELATED"/>
    <property type="match status" value="1"/>
</dbReference>
<comment type="similarity">
    <text evidence="3">Belongs to the WhiB family.</text>
</comment>
<proteinExistence type="inferred from homology"/>
<evidence type="ECO:0000256" key="6">
    <source>
        <dbReference type="ARBA" id="ARBA00023004"/>
    </source>
</evidence>
<keyword evidence="4" id="KW-0004">4Fe-4S</keyword>
<accession>A0ABW4IP36</accession>
<dbReference type="EMBL" id="JBHUDX010000021">
    <property type="protein sequence ID" value="MFD1658298.1"/>
    <property type="molecule type" value="Genomic_DNA"/>
</dbReference>
<evidence type="ECO:0000313" key="14">
    <source>
        <dbReference type="EMBL" id="MFD1658298.1"/>
    </source>
</evidence>
<dbReference type="PANTHER" id="PTHR38839:SF6">
    <property type="entry name" value="TRANSCRIPTIONAL REGULATOR WHIB1"/>
    <property type="match status" value="1"/>
</dbReference>
<evidence type="ECO:0000259" key="13">
    <source>
        <dbReference type="PROSITE" id="PS51674"/>
    </source>
</evidence>
<keyword evidence="15" id="KW-1185">Reference proteome</keyword>
<keyword evidence="11" id="KW-0804">Transcription</keyword>
<keyword evidence="9" id="KW-0238">DNA-binding</keyword>
<sequence>MQGRGPELFFPVGTTGPALGDVAAAKRACRRRPVIAQCLAWALSSGQTAGVWGGTGEEETEPLPERAGTPTGRRVLAILQKRHTDLTDGGLRVTRDIVETVTAEQDTENEPEAGEDRRRHRPMTLGHDPLKPRW</sequence>
<dbReference type="RefSeq" id="WP_381080278.1">
    <property type="nucleotide sequence ID" value="NZ_JBHUDX010000021.1"/>
</dbReference>
<evidence type="ECO:0000256" key="5">
    <source>
        <dbReference type="ARBA" id="ARBA00022723"/>
    </source>
</evidence>
<comment type="caution">
    <text evidence="14">The sequence shown here is derived from an EMBL/GenBank/DDBJ whole genome shotgun (WGS) entry which is preliminary data.</text>
</comment>
<evidence type="ECO:0000256" key="12">
    <source>
        <dbReference type="SAM" id="MobiDB-lite"/>
    </source>
</evidence>
<evidence type="ECO:0000256" key="4">
    <source>
        <dbReference type="ARBA" id="ARBA00022485"/>
    </source>
</evidence>
<keyword evidence="5" id="KW-0479">Metal-binding</keyword>
<comment type="cofactor">
    <cofactor evidence="1">
        <name>[4Fe-4S] cluster</name>
        <dbReference type="ChEBI" id="CHEBI:49883"/>
    </cofactor>
</comment>
<evidence type="ECO:0000256" key="10">
    <source>
        <dbReference type="ARBA" id="ARBA00023157"/>
    </source>
</evidence>
<evidence type="ECO:0000256" key="9">
    <source>
        <dbReference type="ARBA" id="ARBA00023125"/>
    </source>
</evidence>
<dbReference type="Pfam" id="PF02467">
    <property type="entry name" value="Whib"/>
    <property type="match status" value="1"/>
</dbReference>
<keyword evidence="8" id="KW-0805">Transcription regulation</keyword>
<keyword evidence="10" id="KW-1015">Disulfide bond</keyword>
<dbReference type="Proteomes" id="UP001597261">
    <property type="component" value="Unassembled WGS sequence"/>
</dbReference>
<evidence type="ECO:0000256" key="1">
    <source>
        <dbReference type="ARBA" id="ARBA00001966"/>
    </source>
</evidence>
<feature type="domain" description="4Fe-4S Wbl-type" evidence="13">
    <location>
        <begin position="1"/>
        <end position="62"/>
    </location>
</feature>
<keyword evidence="7" id="KW-0411">Iron-sulfur</keyword>
<evidence type="ECO:0000256" key="8">
    <source>
        <dbReference type="ARBA" id="ARBA00023015"/>
    </source>
</evidence>
<name>A0ABW4IP36_9ACTN</name>
<comment type="subcellular location">
    <subcellularLocation>
        <location evidence="2">Cytoplasm</location>
    </subcellularLocation>
</comment>
<dbReference type="InterPro" id="IPR003482">
    <property type="entry name" value="Whib"/>
</dbReference>
<keyword evidence="6" id="KW-0408">Iron</keyword>
<evidence type="ECO:0000256" key="2">
    <source>
        <dbReference type="ARBA" id="ARBA00004496"/>
    </source>
</evidence>
<reference evidence="15" key="1">
    <citation type="journal article" date="2019" name="Int. J. Syst. Evol. Microbiol.">
        <title>The Global Catalogue of Microorganisms (GCM) 10K type strain sequencing project: providing services to taxonomists for standard genome sequencing and annotation.</title>
        <authorList>
            <consortium name="The Broad Institute Genomics Platform"/>
            <consortium name="The Broad Institute Genome Sequencing Center for Infectious Disease"/>
            <person name="Wu L."/>
            <person name="Ma J."/>
        </authorList>
    </citation>
    <scope>NUCLEOTIDE SEQUENCE [LARGE SCALE GENOMIC DNA]</scope>
    <source>
        <strain evidence="15">CGMCC 1.12470</strain>
    </source>
</reference>
<organism evidence="14 15">
    <name type="scientific">Streptomyces caeni</name>
    <dbReference type="NCBI Taxonomy" id="2307231"/>
    <lineage>
        <taxon>Bacteria</taxon>
        <taxon>Bacillati</taxon>
        <taxon>Actinomycetota</taxon>
        <taxon>Actinomycetes</taxon>
        <taxon>Kitasatosporales</taxon>
        <taxon>Streptomycetaceae</taxon>
        <taxon>Streptomyces</taxon>
    </lineage>
</organism>
<gene>
    <name evidence="14" type="ORF">ACFSL4_08750</name>
</gene>
<evidence type="ECO:0000313" key="15">
    <source>
        <dbReference type="Proteomes" id="UP001597261"/>
    </source>
</evidence>
<dbReference type="InterPro" id="IPR034768">
    <property type="entry name" value="4FE4S_WBL"/>
</dbReference>
<evidence type="ECO:0000256" key="3">
    <source>
        <dbReference type="ARBA" id="ARBA00006597"/>
    </source>
</evidence>
<evidence type="ECO:0000256" key="7">
    <source>
        <dbReference type="ARBA" id="ARBA00023014"/>
    </source>
</evidence>
<feature type="region of interest" description="Disordered" evidence="12">
    <location>
        <begin position="100"/>
        <end position="134"/>
    </location>
</feature>